<evidence type="ECO:0000256" key="1">
    <source>
        <dbReference type="ARBA" id="ARBA00004496"/>
    </source>
</evidence>
<dbReference type="EMBL" id="JWZX01000585">
    <property type="protein sequence ID" value="KOO40684.1"/>
    <property type="molecule type" value="Genomic_DNA"/>
</dbReference>
<protein>
    <recommendedName>
        <fullName evidence="5">Nucleotide-diphospho-sugar transferase domain-containing protein</fullName>
    </recommendedName>
</protein>
<evidence type="ECO:0000256" key="2">
    <source>
        <dbReference type="ARBA" id="ARBA00022490"/>
    </source>
</evidence>
<comment type="caution">
    <text evidence="6">The sequence shown here is derived from an EMBL/GenBank/DDBJ whole genome shotgun (WGS) entry which is preliminary data.</text>
</comment>
<feature type="domain" description="Nucleotide-diphospho-sugar transferase" evidence="5">
    <location>
        <begin position="328"/>
        <end position="497"/>
    </location>
</feature>
<comment type="subcellular location">
    <subcellularLocation>
        <location evidence="1">Cytoplasm</location>
    </subcellularLocation>
</comment>
<dbReference type="Pfam" id="PF10237">
    <property type="entry name" value="N6-adenineMlase"/>
    <property type="match status" value="1"/>
</dbReference>
<dbReference type="PANTHER" id="PTHR13200:SF1">
    <property type="entry name" value="NUCLEIC ACID BINDING PROTEIN"/>
    <property type="match status" value="1"/>
</dbReference>
<dbReference type="Proteomes" id="UP000037460">
    <property type="component" value="Unassembled WGS sequence"/>
</dbReference>
<dbReference type="GO" id="GO:0032259">
    <property type="term" value="P:methylation"/>
    <property type="evidence" value="ECO:0007669"/>
    <property type="project" value="UniProtKB-KW"/>
</dbReference>
<evidence type="ECO:0000259" key="5">
    <source>
        <dbReference type="Pfam" id="PF03407"/>
    </source>
</evidence>
<evidence type="ECO:0000256" key="4">
    <source>
        <dbReference type="ARBA" id="ARBA00022679"/>
    </source>
</evidence>
<proteinExistence type="predicted"/>
<dbReference type="InterPro" id="IPR041370">
    <property type="entry name" value="Mlase_EEF1AKMT1/ZCCHC4"/>
</dbReference>
<evidence type="ECO:0000313" key="6">
    <source>
        <dbReference type="EMBL" id="KOO40684.1"/>
    </source>
</evidence>
<accession>A0A0M0KPD3</accession>
<dbReference type="InterPro" id="IPR019369">
    <property type="entry name" value="Efm5/EEF1AKMT1"/>
</dbReference>
<gene>
    <name evidence="6" type="ORF">Ctob_013061</name>
</gene>
<keyword evidence="7" id="KW-1185">Reference proteome</keyword>
<dbReference type="GO" id="GO:0016279">
    <property type="term" value="F:protein-lysine N-methyltransferase activity"/>
    <property type="evidence" value="ECO:0007669"/>
    <property type="project" value="InterPro"/>
</dbReference>
<dbReference type="PANTHER" id="PTHR13200">
    <property type="entry name" value="EEF1A LYSINE METHYLTRANSFERASE 1"/>
    <property type="match status" value="1"/>
</dbReference>
<evidence type="ECO:0000313" key="7">
    <source>
        <dbReference type="Proteomes" id="UP000037460"/>
    </source>
</evidence>
<evidence type="ECO:0000256" key="3">
    <source>
        <dbReference type="ARBA" id="ARBA00022603"/>
    </source>
</evidence>
<name>A0A0M0KPD3_9EUKA</name>
<dbReference type="Pfam" id="PF03407">
    <property type="entry name" value="Nucleotid_trans"/>
    <property type="match status" value="1"/>
</dbReference>
<organism evidence="6 7">
    <name type="scientific">Chrysochromulina tobinii</name>
    <dbReference type="NCBI Taxonomy" id="1460289"/>
    <lineage>
        <taxon>Eukaryota</taxon>
        <taxon>Haptista</taxon>
        <taxon>Haptophyta</taxon>
        <taxon>Prymnesiophyceae</taxon>
        <taxon>Prymnesiales</taxon>
        <taxon>Chrysochromulinaceae</taxon>
        <taxon>Chrysochromulina</taxon>
    </lineage>
</organism>
<dbReference type="InterPro" id="IPR005069">
    <property type="entry name" value="Nucl-diP-sugar_transferase"/>
</dbReference>
<reference evidence="7" key="1">
    <citation type="journal article" date="2015" name="PLoS Genet.">
        <title>Genome Sequence and Transcriptome Analyses of Chrysochromulina tobin: Metabolic Tools for Enhanced Algal Fitness in the Prominent Order Prymnesiales (Haptophyceae).</title>
        <authorList>
            <person name="Hovde B.T."/>
            <person name="Deodato C.R."/>
            <person name="Hunsperger H.M."/>
            <person name="Ryken S.A."/>
            <person name="Yost W."/>
            <person name="Jha R.K."/>
            <person name="Patterson J."/>
            <person name="Monnat R.J. Jr."/>
            <person name="Barlow S.B."/>
            <person name="Starkenburg S.R."/>
            <person name="Cattolico R.A."/>
        </authorList>
    </citation>
    <scope>NUCLEOTIDE SEQUENCE</scope>
    <source>
        <strain evidence="7">CCMP291</strain>
    </source>
</reference>
<dbReference type="OrthoDB" id="206354at2759"/>
<keyword evidence="3" id="KW-0489">Methyltransferase</keyword>
<dbReference type="AlphaFoldDB" id="A0A0M0KPD3"/>
<keyword evidence="4" id="KW-0808">Transferase</keyword>
<dbReference type="GO" id="GO:0005737">
    <property type="term" value="C:cytoplasm"/>
    <property type="evidence" value="ECO:0007669"/>
    <property type="project" value="UniProtKB-SubCell"/>
</dbReference>
<keyword evidence="2" id="KW-0963">Cytoplasm</keyword>
<sequence length="603" mass="66399">MDGATRQMRPGNLDVITPGLLQVWYSTFTLEAIREIIASLSPKRVACLSCPSVFYHLSEEMRNAHGVLNFEFDRRWADDDGFVFFDCYQPTQLPPSLHQTFDLLIADPPAINTKTLECYATSIRLLAGPGAKILFSTMENFDATMYDLLGLSPKPFKPDLPGFGLDGRWSFYANFGCDRLAERNPEAEARAAAAAEETDAEAEDFCRGVVAVFSRRAVLFGGTSLAAVLSFSEPSVAADLFGELRGVDIAGLANALPSVMVERRFKNLNTSGECHTLATRVKPLWTELHSALLITAQPAVIMSTSCAQYPLLQNFLCGLEQRPGLAHSLQHVLVVALDTCVATRLARDWPRVQQLNGRGVLKPVGNSMAAAGTPDFAHFAVFKAWVLYAAAAMGFSAIGQDVDVAWSGDVIGYLERLARRTGGELFVPVDNPLLDAKRYPCGRLFWERGCTLKQVNSGFVYVRPTPWSVSMLERWVGSCPLILQDGNDQPQLQNALLRDRSATGCLYEQDVRSSLTRRSGRRADARLLGHLRTALSYVHGFVNEHQLLRGKGSAAEALRSHRLGVVLGDSSTFFVPSTEEGLELMYNRSMERHQPLSLFGPLT</sequence>